<name>A0A174WPP8_9FIRM</name>
<protein>
    <submittedName>
        <fullName evidence="1">Uncharacterized protein</fullName>
    </submittedName>
</protein>
<evidence type="ECO:0000313" key="2">
    <source>
        <dbReference type="Proteomes" id="UP000263014"/>
    </source>
</evidence>
<dbReference type="Proteomes" id="UP000263014">
    <property type="component" value="Unassembled WGS sequence"/>
</dbReference>
<dbReference type="EMBL" id="QSON01000003">
    <property type="protein sequence ID" value="RGJ06092.1"/>
    <property type="molecule type" value="Genomic_DNA"/>
</dbReference>
<proteinExistence type="predicted"/>
<dbReference type="RefSeq" id="WP_006775115.1">
    <property type="nucleotide sequence ID" value="NZ_CABJBJ010000011.1"/>
</dbReference>
<sequence length="254" mass="28837">MMDVTLQVPLGEQMHLKEMFSVLEENHMEIESQNLENFLQYFDQMERYFGDMQEELIYLRDQLDRLNEKTLKAKMEHFIQNAGDRVGAAKMWLAALKNDLSAGVRKAVDSVKYHGGQALYAAIDKTKAARALSVIHEHLESAAASLEHSAETMGDIGVELNAAKGHKKNVRKLLKGKETSDTFEYDYDKGIIAKIRKAIEFCGKIVKNMAGHTENMLKSLDGLSQKALDNRAIRKKHVFEHEGGKDVSRCRKRI</sequence>
<organism evidence="1 2">
    <name type="scientific">Hungatella hathewayi</name>
    <dbReference type="NCBI Taxonomy" id="154046"/>
    <lineage>
        <taxon>Bacteria</taxon>
        <taxon>Bacillati</taxon>
        <taxon>Bacillota</taxon>
        <taxon>Clostridia</taxon>
        <taxon>Lachnospirales</taxon>
        <taxon>Lachnospiraceae</taxon>
        <taxon>Hungatella</taxon>
    </lineage>
</organism>
<reference evidence="1 2" key="1">
    <citation type="submission" date="2018-08" db="EMBL/GenBank/DDBJ databases">
        <title>A genome reference for cultivated species of the human gut microbiota.</title>
        <authorList>
            <person name="Zou Y."/>
            <person name="Xue W."/>
            <person name="Luo G."/>
        </authorList>
    </citation>
    <scope>NUCLEOTIDE SEQUENCE [LARGE SCALE GENOMIC DNA]</scope>
    <source>
        <strain evidence="1 2">TM09-12</strain>
    </source>
</reference>
<dbReference type="InterPro" id="IPR046656">
    <property type="entry name" value="DUF6674"/>
</dbReference>
<dbReference type="Pfam" id="PF20379">
    <property type="entry name" value="DUF6674"/>
    <property type="match status" value="1"/>
</dbReference>
<evidence type="ECO:0000313" key="1">
    <source>
        <dbReference type="EMBL" id="RGJ06092.1"/>
    </source>
</evidence>
<dbReference type="GeneID" id="93150347"/>
<accession>A0A174WPP8</accession>
<comment type="caution">
    <text evidence="1">The sequence shown here is derived from an EMBL/GenBank/DDBJ whole genome shotgun (WGS) entry which is preliminary data.</text>
</comment>
<dbReference type="AlphaFoldDB" id="A0A174WPP8"/>
<gene>
    <name evidence="1" type="ORF">DXD79_08845</name>
</gene>